<dbReference type="SUPFAM" id="SSF51161">
    <property type="entry name" value="Trimeric LpxA-like enzymes"/>
    <property type="match status" value="1"/>
</dbReference>
<dbReference type="GeneID" id="3665061"/>
<dbReference type="GO" id="GO:0005851">
    <property type="term" value="C:eukaryotic translation initiation factor 2B complex"/>
    <property type="evidence" value="ECO:0000318"/>
    <property type="project" value="GO_Central"/>
</dbReference>
<dbReference type="PANTHER" id="PTHR45887">
    <property type="entry name" value="TRANSLATION INITIATION FACTOR EIF-2B SUBUNIT EPSILON"/>
    <property type="match status" value="1"/>
</dbReference>
<dbReference type="Gene3D" id="2.160.10.10">
    <property type="entry name" value="Hexapeptide repeat proteins"/>
    <property type="match status" value="1"/>
</dbReference>
<evidence type="ECO:0000259" key="2">
    <source>
        <dbReference type="Pfam" id="PF25087"/>
    </source>
</evidence>
<dbReference type="InterPro" id="IPR011004">
    <property type="entry name" value="Trimer_LpxA-like_sf"/>
</dbReference>
<feature type="compositionally biased region" description="Basic and acidic residues" evidence="1">
    <location>
        <begin position="572"/>
        <end position="581"/>
    </location>
</feature>
<dbReference type="Gene3D" id="3.90.550.10">
    <property type="entry name" value="Spore Coat Polysaccharide Biosynthesis Protein SpsA, Chain A"/>
    <property type="match status" value="1"/>
</dbReference>
<dbReference type="eggNOG" id="KOG1461">
    <property type="taxonomic scope" value="Eukaryota"/>
</dbReference>
<dbReference type="AlphaFoldDB" id="Q383C3"/>
<dbReference type="GO" id="GO:0005085">
    <property type="term" value="F:guanyl-nucleotide exchange factor activity"/>
    <property type="evidence" value="ECO:0000318"/>
    <property type="project" value="GO_Central"/>
</dbReference>
<dbReference type="KEGG" id="tbr:Tb11.01.3400"/>
<proteinExistence type="predicted"/>
<reference evidence="3 4" key="2">
    <citation type="journal article" date="2005" name="Science">
        <title>The genome of the African trypanosome Trypanosoma brucei.</title>
        <authorList>
            <person name="Berriman M."/>
            <person name="Ghedin E."/>
            <person name="Hertz-Fowler C."/>
            <person name="Blandin G."/>
            <person name="Renauld H."/>
            <person name="Bartholomeu D.C."/>
            <person name="Lennard N.J."/>
            <person name="Caler E."/>
            <person name="Hamlin N.E."/>
            <person name="Haas B."/>
            <person name="Bohme U."/>
            <person name="Hannick L."/>
            <person name="Aslett M.A."/>
            <person name="Shallom J."/>
            <person name="Marcello L."/>
            <person name="Hou L."/>
            <person name="Wickstead B."/>
            <person name="Alsmark U.C."/>
            <person name="Arrowsmith C."/>
            <person name="Atkin R.J."/>
            <person name="Barron A.J."/>
            <person name="Bringaud F."/>
            <person name="Brooks K."/>
            <person name="Carrington M."/>
            <person name="Cherevach I."/>
            <person name="Chillingworth T.J."/>
            <person name="Churcher C."/>
            <person name="Clark L.N."/>
            <person name="Corton C.H."/>
            <person name="Cronin A."/>
            <person name="Davies R.M."/>
            <person name="Doggett J."/>
            <person name="Djikeng A."/>
            <person name="Feldblyum T."/>
            <person name="Field M.C."/>
            <person name="Fraser A."/>
            <person name="Goodhead I."/>
            <person name="Hance Z."/>
            <person name="Harper D."/>
            <person name="Harris B.R."/>
            <person name="Hauser H."/>
            <person name="Hostetler J."/>
            <person name="Ivens A."/>
            <person name="Jagels K."/>
            <person name="Johnson D."/>
            <person name="Johnson J."/>
            <person name="Jones K."/>
            <person name="Kerhornou A.X."/>
            <person name="Koo H."/>
            <person name="Larke N."/>
            <person name="Landfear S."/>
            <person name="Larkin C."/>
            <person name="Leech V."/>
            <person name="Line A."/>
            <person name="Lord A."/>
            <person name="Macleod A."/>
            <person name="Mooney P.J."/>
            <person name="Moule S."/>
            <person name="Martin D.M."/>
            <person name="Morgan G.W."/>
            <person name="Mungall K."/>
            <person name="Norbertczak H."/>
            <person name="Ormond D."/>
            <person name="Pai G."/>
            <person name="Peacock C.S."/>
            <person name="Peterson J."/>
            <person name="Quail M.A."/>
            <person name="Rabbinowitsch E."/>
            <person name="Rajandream M.A."/>
            <person name="Reitter C."/>
            <person name="Salzberg S.L."/>
            <person name="Sanders M."/>
            <person name="Schobel S."/>
            <person name="Sharp S."/>
            <person name="Simmonds M."/>
            <person name="Simpson A.J."/>
            <person name="Tallon L."/>
            <person name="Turner C.M."/>
            <person name="Tait A."/>
            <person name="Tivey A.R."/>
            <person name="Van Aken S."/>
            <person name="Walker D."/>
            <person name="Wanless D."/>
            <person name="Wang S."/>
            <person name="White B."/>
            <person name="White O."/>
            <person name="Whitehead S."/>
            <person name="Woodward J."/>
            <person name="Wortman J."/>
            <person name="Adams M.D."/>
            <person name="Embley T.M."/>
            <person name="Gull K."/>
            <person name="Ullu E."/>
            <person name="Barry J.D."/>
            <person name="Fairlamb A.H."/>
            <person name="Opperdoes F."/>
            <person name="Barrell B.G."/>
            <person name="Donelson J.E."/>
            <person name="Hall N."/>
            <person name="Fraser C.M."/>
            <person name="Melville S.E."/>
            <person name="El-Sayed N.M."/>
        </authorList>
    </citation>
    <scope>NUCLEOTIDE SEQUENCE [LARGE SCALE GENOMIC DNA]</scope>
    <source>
        <strain evidence="3 4">927/4 GUTat10.1</strain>
    </source>
</reference>
<dbReference type="GO" id="GO:0031369">
    <property type="term" value="F:translation initiation factor binding"/>
    <property type="evidence" value="ECO:0000318"/>
    <property type="project" value="GO_Central"/>
</dbReference>
<gene>
    <name evidence="3" type="ORF">Tb11.01.3400</name>
</gene>
<reference evidence="3 4" key="1">
    <citation type="journal article" date="2005" name="Science">
        <title>Comparative genomics of trypanosomatid parasitic protozoa.</title>
        <authorList>
            <person name="El-Sayed N.M."/>
            <person name="Myler P.J."/>
            <person name="Blandin G."/>
            <person name="Berriman M."/>
            <person name="Crabtree J."/>
            <person name="Aggarwal G."/>
            <person name="Caler E."/>
            <person name="Renauld H."/>
            <person name="Worthey E.A."/>
            <person name="Hertz-Fowler C."/>
            <person name="Ghedin E."/>
            <person name="Peacock C."/>
            <person name="Bartholomeu D.C."/>
            <person name="Haas B.J."/>
            <person name="Tran A.N."/>
            <person name="Wortman J.R."/>
            <person name="Alsmark U.C."/>
            <person name="Angiuoli S."/>
            <person name="Anupama A."/>
            <person name="Badger J."/>
            <person name="Bringaud F."/>
            <person name="Cadag E."/>
            <person name="Carlton J.M."/>
            <person name="Cerqueira G.C."/>
            <person name="Creasy T."/>
            <person name="Delcher A.L."/>
            <person name="Djikeng A."/>
            <person name="Embley T.M."/>
            <person name="Hauser C."/>
            <person name="Ivens A.C."/>
            <person name="Kummerfeld S.K."/>
            <person name="Pereira-Leal J.B."/>
            <person name="Nilsson D."/>
            <person name="Peterson J."/>
            <person name="Salzberg S.L."/>
            <person name="Shallom J."/>
            <person name="Silva J.C."/>
            <person name="Sundaram J."/>
            <person name="Westenberger S."/>
            <person name="White O."/>
            <person name="Melville S.E."/>
            <person name="Donelson J.E."/>
            <person name="Andersson B."/>
            <person name="Stuart K.D."/>
            <person name="Hall N."/>
        </authorList>
    </citation>
    <scope>NUCLEOTIDE SEQUENCE [LARGE SCALE GENOMIC DNA]</scope>
    <source>
        <strain evidence="3 4">927/4 GUTat10.1</strain>
    </source>
</reference>
<dbReference type="InterPro" id="IPR051956">
    <property type="entry name" value="eIF2B_epsilon"/>
</dbReference>
<accession>Q383C3</accession>
<feature type="compositionally biased region" description="Polar residues" evidence="1">
    <location>
        <begin position="199"/>
        <end position="212"/>
    </location>
</feature>
<dbReference type="Gene3D" id="1.25.40.180">
    <property type="match status" value="1"/>
</dbReference>
<dbReference type="Pfam" id="PF25087">
    <property type="entry name" value="GMPPB_C"/>
    <property type="match status" value="1"/>
</dbReference>
<evidence type="ECO:0000313" key="3">
    <source>
        <dbReference type="EMBL" id="EAN80108.1"/>
    </source>
</evidence>
<keyword evidence="4" id="KW-1185">Reference proteome</keyword>
<dbReference type="STRING" id="185431.Q383C3"/>
<feature type="domain" description="Mannose-1-phosphate guanyltransferase C-terminal" evidence="2">
    <location>
        <begin position="399"/>
        <end position="477"/>
    </location>
</feature>
<dbReference type="Proteomes" id="UP000008524">
    <property type="component" value="Chromosome 11"/>
</dbReference>
<dbReference type="InterPro" id="IPR056729">
    <property type="entry name" value="GMPPB_C"/>
</dbReference>
<dbReference type="RefSeq" id="XP_829220.1">
    <property type="nucleotide sequence ID" value="XM_824127.1"/>
</dbReference>
<dbReference type="EMBL" id="CH464491">
    <property type="protein sequence ID" value="EAN80108.1"/>
    <property type="molecule type" value="Genomic_DNA"/>
</dbReference>
<feature type="region of interest" description="Disordered" evidence="1">
    <location>
        <begin position="572"/>
        <end position="600"/>
    </location>
</feature>
<feature type="region of interest" description="Disordered" evidence="1">
    <location>
        <begin position="199"/>
        <end position="219"/>
    </location>
</feature>
<evidence type="ECO:0000313" key="4">
    <source>
        <dbReference type="Proteomes" id="UP000008524"/>
    </source>
</evidence>
<dbReference type="InterPro" id="IPR029044">
    <property type="entry name" value="Nucleotide-diphossugar_trans"/>
</dbReference>
<dbReference type="PANTHER" id="PTHR45887:SF1">
    <property type="entry name" value="TRANSLATION INITIATION FACTOR EIF-2B SUBUNIT EPSILON"/>
    <property type="match status" value="1"/>
</dbReference>
<sequence length="800" mass="87633">MDISATRRGADAGRRRHGPRFPVIIVGEVFTNASAPVHPLFPVAPSGKLPFALLPICNTPIIDYILENLAENGVDEVFILFNSESVPLVHSHLKNNRTVRGRPWLECKDMKVRVVESVRTMTRLCDVTAEIVEQNLVEQNSSFLFVPIDSVAVFTNLRGLFHMHLERSRNIKSYAATLVCTSVKAALEETLHNVLVNNADNTGTSATQQQREPSPGGGFGLYALERRPLPAPALPPSPLTMFAIQQSTGVVRSMTRLEPAGETSEPVRMEFSSRDRISVRSDLVPTGFLFCSGGALSLFSFPMADQHAFLVDLLAKHELWGNVFGVAEAVAPMSVVQPINSLRTYIQANIDVCNRRFFPLTREYRFVEDRELYAASPHLPSVYLHQLGAKVLANTCGPCVVVGEHVVVPPNAVVRGAVLGKGVSIGDGAIVVGCVLLDGAVVGRNCVLRNSLIGHNTRVSDRAEVLNCIVGDDCIIGSADETHKVVAITSSSSDSKNEDSASVNTDGRCRSNTNGVYTAHLAGDQGIVLHDVVVAVCSAVDTDERVVGRGGLGRVLQGQHINSIVPTSELFLRDPIPRNADDSDVGDSETDDDDDDGEGTFGEVVRNLLDQAIGQPSRMEHCVFQMKNSRLTFGRKNRDLCYIVTEQLLKHAMGQNTGDTNVLMQSVRDLFGQWCRALYTDVVTGDDEMQAVLEAVCCSVADPACPLHKCGPMLLECIYNDCDEDLYEERGYCIVSGESLVEFGTRMARLAEQRCNESDEEDEEEELDSRKEGMLRVALTCQKFIADVRFFLEEEEEGMF</sequence>
<protein>
    <recommendedName>
        <fullName evidence="2">Mannose-1-phosphate guanyltransferase C-terminal domain-containing protein</fullName>
    </recommendedName>
</protein>
<dbReference type="OrthoDB" id="424572at2759"/>
<dbReference type="InParanoid" id="Q383C3"/>
<evidence type="ECO:0000256" key="1">
    <source>
        <dbReference type="SAM" id="MobiDB-lite"/>
    </source>
</evidence>
<name>Q383C3_TRYB2</name>
<dbReference type="SUPFAM" id="SSF53448">
    <property type="entry name" value="Nucleotide-diphospho-sugar transferases"/>
    <property type="match status" value="1"/>
</dbReference>
<dbReference type="PaxDb" id="5691-EAN80108"/>
<feature type="compositionally biased region" description="Acidic residues" evidence="1">
    <location>
        <begin position="582"/>
        <end position="598"/>
    </location>
</feature>
<organism evidence="3 4">
    <name type="scientific">Trypanosoma brucei brucei (strain 927/4 GUTat10.1)</name>
    <dbReference type="NCBI Taxonomy" id="185431"/>
    <lineage>
        <taxon>Eukaryota</taxon>
        <taxon>Discoba</taxon>
        <taxon>Euglenozoa</taxon>
        <taxon>Kinetoplastea</taxon>
        <taxon>Metakinetoplastina</taxon>
        <taxon>Trypanosomatida</taxon>
        <taxon>Trypanosomatidae</taxon>
        <taxon>Trypanosoma</taxon>
    </lineage>
</organism>
<dbReference type="VEuPathDB" id="TriTrypDB:Tb927.11.11570"/>
<dbReference type="GO" id="GO:0003743">
    <property type="term" value="F:translation initiation factor activity"/>
    <property type="evidence" value="ECO:0000318"/>
    <property type="project" value="GO_Central"/>
</dbReference>